<comment type="caution">
    <text evidence="1">The sequence shown here is derived from an EMBL/GenBank/DDBJ whole genome shotgun (WGS) entry which is preliminary data.</text>
</comment>
<proteinExistence type="predicted"/>
<reference evidence="1 2" key="1">
    <citation type="submission" date="2019-08" db="EMBL/GenBank/DDBJ databases">
        <title>The genome of the soybean aphid Biotype 1, its phylome, world population structure and adaptation to the North American continent.</title>
        <authorList>
            <person name="Giordano R."/>
            <person name="Donthu R.K."/>
            <person name="Hernandez A.G."/>
            <person name="Wright C.L."/>
            <person name="Zimin A.V."/>
        </authorList>
    </citation>
    <scope>NUCLEOTIDE SEQUENCE [LARGE SCALE GENOMIC DNA]</scope>
    <source>
        <tissue evidence="1">Whole aphids</tissue>
    </source>
</reference>
<organism evidence="1 2">
    <name type="scientific">Aphis glycines</name>
    <name type="common">Soybean aphid</name>
    <dbReference type="NCBI Taxonomy" id="307491"/>
    <lineage>
        <taxon>Eukaryota</taxon>
        <taxon>Metazoa</taxon>
        <taxon>Ecdysozoa</taxon>
        <taxon>Arthropoda</taxon>
        <taxon>Hexapoda</taxon>
        <taxon>Insecta</taxon>
        <taxon>Pterygota</taxon>
        <taxon>Neoptera</taxon>
        <taxon>Paraneoptera</taxon>
        <taxon>Hemiptera</taxon>
        <taxon>Sternorrhyncha</taxon>
        <taxon>Aphidomorpha</taxon>
        <taxon>Aphidoidea</taxon>
        <taxon>Aphididae</taxon>
        <taxon>Aphidini</taxon>
        <taxon>Aphis</taxon>
        <taxon>Aphis</taxon>
    </lineage>
</organism>
<evidence type="ECO:0000313" key="1">
    <source>
        <dbReference type="EMBL" id="KAE9534873.1"/>
    </source>
</evidence>
<sequence length="237" mass="28055">MRSTLTQYTTIINHDVLNKICQDKILSVFLLSDLLMSHRRPVFIGILKPSKTPYLLIKIGQLRKTRLNASYLIPIEKKGYQGEKRDTLIQNCKNLLHYESYQYHFHVTLHKYVVKYNIYFEGVKSKNKYQDSGLFKIIRNSKKRKLSNIVKRAHSIRYWNRYYSHNDHLKNPKILKLFTKLKLNILMKVDQEMIVVSMTFGYNLLTTCLFPLHNDFEFINLCCDTSERSNKLNNAVG</sequence>
<accession>A0A6G0TMB5</accession>
<keyword evidence="2" id="KW-1185">Reference proteome</keyword>
<name>A0A6G0TMB5_APHGL</name>
<evidence type="ECO:0000313" key="2">
    <source>
        <dbReference type="Proteomes" id="UP000475862"/>
    </source>
</evidence>
<dbReference type="AlphaFoldDB" id="A0A6G0TMB5"/>
<dbReference type="Proteomes" id="UP000475862">
    <property type="component" value="Unassembled WGS sequence"/>
</dbReference>
<dbReference type="EMBL" id="VYZN01000027">
    <property type="protein sequence ID" value="KAE9534873.1"/>
    <property type="molecule type" value="Genomic_DNA"/>
</dbReference>
<protein>
    <submittedName>
        <fullName evidence="1">Uncharacterized protein</fullName>
    </submittedName>
</protein>
<gene>
    <name evidence="1" type="ORF">AGLY_008165</name>
</gene>